<gene>
    <name evidence="4" type="ORF">DdX_01883</name>
</gene>
<sequence>MREIFHAILDWRYPTRAIIFSLYSVLLLCEIVSGRGFSSYAGGQYCSKREGPICCPSRDDDCTAPIMVPSGLVPGQLIDHLCYCDNFCNRESTNDGNDCCPDYAEVCLGTDKDVPFSSGRVTSNESKLASFAVGDAQECSDGAFAYGYGQTVRKNCQICTCLGNEWQCDGNTCLIQEKLLEKVNERGQSWSGKNYTQFWGRTLEDGIKYRLGTLFPEQSVENMNEILIKRRELPTSFDAREKWSYLASAQIADQGDCGSSWAFSTTLVAADRLAILSGGALQIELSVQQLLDCNQHKQRGCEGGYLDRAWWYIRKFGLVSSNCYPYNSGLSRTPGTCHIPKQVLSSPLAIPQCVSGSNNTIFKMTPSYRISSREEDIQTEILTNGPIQATFLVYPDFFMYSGGVYRRMNDLLLGAFPPKGYHSVKILGWGEDPQSGKYWLCANSWGQSWGEKGLFRIVRGENHCEIESFIVGAWAKLDDDGLLPTQSSKRRRRRRRQRRRWRIVRRGHVL</sequence>
<dbReference type="Proteomes" id="UP001201812">
    <property type="component" value="Unassembled WGS sequence"/>
</dbReference>
<dbReference type="Gene3D" id="3.90.70.10">
    <property type="entry name" value="Cysteine proteinases"/>
    <property type="match status" value="1"/>
</dbReference>
<dbReference type="GO" id="GO:0006508">
    <property type="term" value="P:proteolysis"/>
    <property type="evidence" value="ECO:0007669"/>
    <property type="project" value="UniProtKB-KW"/>
</dbReference>
<dbReference type="GO" id="GO:0008234">
    <property type="term" value="F:cysteine-type peptidase activity"/>
    <property type="evidence" value="ECO:0007669"/>
    <property type="project" value="InterPro"/>
</dbReference>
<protein>
    <submittedName>
        <fullName evidence="4">Papain family cysteine protease domain-containing protein</fullName>
    </submittedName>
</protein>
<dbReference type="InterPro" id="IPR000668">
    <property type="entry name" value="Peptidase_C1A_C"/>
</dbReference>
<keyword evidence="5" id="KW-1185">Reference proteome</keyword>
<proteinExistence type="inferred from homology"/>
<evidence type="ECO:0000313" key="5">
    <source>
        <dbReference type="Proteomes" id="UP001201812"/>
    </source>
</evidence>
<dbReference type="InterPro" id="IPR013128">
    <property type="entry name" value="Peptidase_C1A"/>
</dbReference>
<feature type="domain" description="SMB" evidence="3">
    <location>
        <begin position="50"/>
        <end position="113"/>
    </location>
</feature>
<dbReference type="CDD" id="cd02620">
    <property type="entry name" value="Peptidase_C1A_CathepsinB"/>
    <property type="match status" value="1"/>
</dbReference>
<reference evidence="4" key="1">
    <citation type="submission" date="2022-01" db="EMBL/GenBank/DDBJ databases">
        <title>Genome Sequence Resource for Two Populations of Ditylenchus destructor, the Migratory Endoparasitic Phytonematode.</title>
        <authorList>
            <person name="Zhang H."/>
            <person name="Lin R."/>
            <person name="Xie B."/>
        </authorList>
    </citation>
    <scope>NUCLEOTIDE SEQUENCE</scope>
    <source>
        <strain evidence="4">BazhouSP</strain>
    </source>
</reference>
<dbReference type="InterPro" id="IPR038765">
    <property type="entry name" value="Papain-like_cys_pep_sf"/>
</dbReference>
<dbReference type="PANTHER" id="PTHR12411">
    <property type="entry name" value="CYSTEINE PROTEASE FAMILY C1-RELATED"/>
    <property type="match status" value="1"/>
</dbReference>
<evidence type="ECO:0000256" key="1">
    <source>
        <dbReference type="ARBA" id="ARBA00008455"/>
    </source>
</evidence>
<evidence type="ECO:0000313" key="4">
    <source>
        <dbReference type="EMBL" id="KAI1725234.1"/>
    </source>
</evidence>
<name>A0AAD4ND41_9BILA</name>
<dbReference type="AlphaFoldDB" id="A0AAD4ND41"/>
<dbReference type="EMBL" id="JAKKPZ010000002">
    <property type="protein sequence ID" value="KAI1725234.1"/>
    <property type="molecule type" value="Genomic_DNA"/>
</dbReference>
<evidence type="ECO:0000256" key="2">
    <source>
        <dbReference type="ARBA" id="ARBA00023157"/>
    </source>
</evidence>
<keyword evidence="4" id="KW-0645">Protease</keyword>
<dbReference type="SMART" id="SM00645">
    <property type="entry name" value="Pept_C1"/>
    <property type="match status" value="1"/>
</dbReference>
<dbReference type="InterPro" id="IPR025661">
    <property type="entry name" value="Pept_asp_AS"/>
</dbReference>
<dbReference type="InterPro" id="IPR001212">
    <property type="entry name" value="Somatomedin_B_dom"/>
</dbReference>
<dbReference type="SUPFAM" id="SSF54001">
    <property type="entry name" value="Cysteine proteinases"/>
    <property type="match status" value="1"/>
</dbReference>
<comment type="similarity">
    <text evidence="1">Belongs to the peptidase C1 family.</text>
</comment>
<evidence type="ECO:0000259" key="3">
    <source>
        <dbReference type="PROSITE" id="PS50958"/>
    </source>
</evidence>
<dbReference type="PRINTS" id="PR00705">
    <property type="entry name" value="PAPAIN"/>
</dbReference>
<organism evidence="4 5">
    <name type="scientific">Ditylenchus destructor</name>
    <dbReference type="NCBI Taxonomy" id="166010"/>
    <lineage>
        <taxon>Eukaryota</taxon>
        <taxon>Metazoa</taxon>
        <taxon>Ecdysozoa</taxon>
        <taxon>Nematoda</taxon>
        <taxon>Chromadorea</taxon>
        <taxon>Rhabditida</taxon>
        <taxon>Tylenchina</taxon>
        <taxon>Tylenchomorpha</taxon>
        <taxon>Sphaerularioidea</taxon>
        <taxon>Anguinidae</taxon>
        <taxon>Anguininae</taxon>
        <taxon>Ditylenchus</taxon>
    </lineage>
</organism>
<dbReference type="Pfam" id="PF00112">
    <property type="entry name" value="Peptidase_C1"/>
    <property type="match status" value="1"/>
</dbReference>
<keyword evidence="2" id="KW-1015">Disulfide bond</keyword>
<dbReference type="PROSITE" id="PS50958">
    <property type="entry name" value="SMB_2"/>
    <property type="match status" value="1"/>
</dbReference>
<dbReference type="PROSITE" id="PS00639">
    <property type="entry name" value="THIOL_PROTEASE_HIS"/>
    <property type="match status" value="1"/>
</dbReference>
<dbReference type="PROSITE" id="PS00640">
    <property type="entry name" value="THIOL_PROTEASE_ASN"/>
    <property type="match status" value="1"/>
</dbReference>
<dbReference type="SUPFAM" id="SSF57603">
    <property type="entry name" value="FnI-like domain"/>
    <property type="match status" value="1"/>
</dbReference>
<accession>A0AAD4ND41</accession>
<dbReference type="InterPro" id="IPR025660">
    <property type="entry name" value="Pept_his_AS"/>
</dbReference>
<keyword evidence="4" id="KW-0378">Hydrolase</keyword>
<comment type="caution">
    <text evidence="4">The sequence shown here is derived from an EMBL/GenBank/DDBJ whole genome shotgun (WGS) entry which is preliminary data.</text>
</comment>